<dbReference type="Gene3D" id="3.90.220.20">
    <property type="entry name" value="DNA methylase specificity domains"/>
    <property type="match status" value="2"/>
</dbReference>
<dbReference type="REBASE" id="21699">
    <property type="entry name" value="S.Dsa2638ORF1667P"/>
</dbReference>
<dbReference type="RefSeq" id="WP_015851544.1">
    <property type="nucleotide sequence ID" value="NC_012881.1"/>
</dbReference>
<comment type="similarity">
    <text evidence="1">Belongs to the type-I restriction system S methylase family.</text>
</comment>
<organism evidence="6 7">
    <name type="scientific">Maridesulfovibrio salexigens (strain ATCC 14822 / DSM 2638 / NCIMB 8403 / VKM B-1763)</name>
    <name type="common">Desulfovibrio salexigens</name>
    <dbReference type="NCBI Taxonomy" id="526222"/>
    <lineage>
        <taxon>Bacteria</taxon>
        <taxon>Pseudomonadati</taxon>
        <taxon>Thermodesulfobacteriota</taxon>
        <taxon>Desulfovibrionia</taxon>
        <taxon>Desulfovibrionales</taxon>
        <taxon>Desulfovibrionaceae</taxon>
        <taxon>Maridesulfovibrio</taxon>
    </lineage>
</organism>
<dbReference type="STRING" id="526222.Desal_1666"/>
<dbReference type="PANTHER" id="PTHR30408:SF12">
    <property type="entry name" value="TYPE I RESTRICTION ENZYME MJAVIII SPECIFICITY SUBUNIT"/>
    <property type="match status" value="1"/>
</dbReference>
<keyword evidence="7" id="KW-1185">Reference proteome</keyword>
<evidence type="ECO:0000256" key="3">
    <source>
        <dbReference type="ARBA" id="ARBA00023125"/>
    </source>
</evidence>
<dbReference type="KEGG" id="dsa:Desal_1666"/>
<dbReference type="PANTHER" id="PTHR30408">
    <property type="entry name" value="TYPE-1 RESTRICTION ENZYME ECOKI SPECIFICITY PROTEIN"/>
    <property type="match status" value="1"/>
</dbReference>
<dbReference type="AlphaFoldDB" id="C6BT24"/>
<protein>
    <submittedName>
        <fullName evidence="6">Restriction modification system DNA specificity domain protein</fullName>
    </submittedName>
</protein>
<evidence type="ECO:0000313" key="6">
    <source>
        <dbReference type="EMBL" id="ACS79728.1"/>
    </source>
</evidence>
<dbReference type="GO" id="GO:0009307">
    <property type="term" value="P:DNA restriction-modification system"/>
    <property type="evidence" value="ECO:0007669"/>
    <property type="project" value="UniProtKB-KW"/>
</dbReference>
<evidence type="ECO:0000259" key="5">
    <source>
        <dbReference type="Pfam" id="PF01420"/>
    </source>
</evidence>
<keyword evidence="3" id="KW-0238">DNA-binding</keyword>
<dbReference type="Gene3D" id="1.10.287.1120">
    <property type="entry name" value="Bipartite methylase S protein"/>
    <property type="match status" value="2"/>
</dbReference>
<dbReference type="eggNOG" id="COG0732">
    <property type="taxonomic scope" value="Bacteria"/>
</dbReference>
<feature type="domain" description="Type I restriction modification DNA specificity" evidence="5">
    <location>
        <begin position="3"/>
        <end position="147"/>
    </location>
</feature>
<keyword evidence="4" id="KW-0175">Coiled coil</keyword>
<evidence type="ECO:0000313" key="7">
    <source>
        <dbReference type="Proteomes" id="UP000002601"/>
    </source>
</evidence>
<reference evidence="6 7" key="1">
    <citation type="submission" date="2009-06" db="EMBL/GenBank/DDBJ databases">
        <title>Complete sequence of Desulfovibrio salexigens DSM 2638.</title>
        <authorList>
            <consortium name="US DOE Joint Genome Institute"/>
            <person name="Lucas S."/>
            <person name="Copeland A."/>
            <person name="Lapidus A."/>
            <person name="Glavina del Rio T."/>
            <person name="Tice H."/>
            <person name="Bruce D."/>
            <person name="Goodwin L."/>
            <person name="Pitluck S."/>
            <person name="Munk A.C."/>
            <person name="Brettin T."/>
            <person name="Detter J.C."/>
            <person name="Han C."/>
            <person name="Tapia R."/>
            <person name="Larimer F."/>
            <person name="Land M."/>
            <person name="Hauser L."/>
            <person name="Kyrpides N."/>
            <person name="Anderson I."/>
            <person name="Wall J.D."/>
            <person name="Arkin A.P."/>
            <person name="Dehal P."/>
            <person name="Chivian D."/>
            <person name="Giles B."/>
            <person name="Hazen T.C."/>
        </authorList>
    </citation>
    <scope>NUCLEOTIDE SEQUENCE [LARGE SCALE GENOMIC DNA]</scope>
    <source>
        <strain evidence="7">ATCC 14822 / DSM 2638 / NCIMB 8403 / VKM B-1763</strain>
    </source>
</reference>
<dbReference type="HOGENOM" id="CLU_021095_10_0_7"/>
<sequence>MSKELTQLASIHYGKSPSSTKAEESTIPIIGTGGQTGWGKDSLFEGPATVVGRKGTLGNPLYVETPFWPIDTTYAVLPYKNIHAKWLYYSLADCDLEKLNEATGVPSINRDYLGRIKISFVEFPQQRKIAKILTTVDNQIEKTEELIAKYESVKQGMMQDLFTRGVDENGKLRPKREDAPELYKKTELGWIPREWEVLPCIDVCTEIVVGIVIRPTQYYTSYGTPVLRSANVKEEGLDSSALIFMTEENNQKLSKSMVRAGDLVTVRTGYPGTTCVIPSDFDKANCVDIIISRPDNSISSIFLATWINSSFGKGQVLKRQGGLAQQHFNVGEMKDLLVVLPSQTEQDKITKRLNSLKKKLITEKKQLTKLKHLKTALMQDLLTGKIEVTPDPEDMKNTED</sequence>
<proteinExistence type="inferred from homology"/>
<dbReference type="EMBL" id="CP001649">
    <property type="protein sequence ID" value="ACS79728.1"/>
    <property type="molecule type" value="Genomic_DNA"/>
</dbReference>
<accession>C6BT24</accession>
<evidence type="ECO:0000256" key="1">
    <source>
        <dbReference type="ARBA" id="ARBA00010923"/>
    </source>
</evidence>
<dbReference type="Proteomes" id="UP000002601">
    <property type="component" value="Chromosome"/>
</dbReference>
<name>C6BT24_MARSD</name>
<dbReference type="GO" id="GO:0003677">
    <property type="term" value="F:DNA binding"/>
    <property type="evidence" value="ECO:0007669"/>
    <property type="project" value="UniProtKB-KW"/>
</dbReference>
<dbReference type="Pfam" id="PF01420">
    <property type="entry name" value="Methylase_S"/>
    <property type="match status" value="1"/>
</dbReference>
<keyword evidence="2" id="KW-0680">Restriction system</keyword>
<dbReference type="SUPFAM" id="SSF116734">
    <property type="entry name" value="DNA methylase specificity domain"/>
    <property type="match status" value="2"/>
</dbReference>
<dbReference type="InterPro" id="IPR000055">
    <property type="entry name" value="Restrct_endonuc_typeI_TRD"/>
</dbReference>
<gene>
    <name evidence="6" type="ordered locus">Desal_1666</name>
</gene>
<evidence type="ECO:0000256" key="2">
    <source>
        <dbReference type="ARBA" id="ARBA00022747"/>
    </source>
</evidence>
<dbReference type="InterPro" id="IPR052021">
    <property type="entry name" value="Type-I_RS_S_subunit"/>
</dbReference>
<dbReference type="InterPro" id="IPR044946">
    <property type="entry name" value="Restrct_endonuc_typeI_TRD_sf"/>
</dbReference>
<evidence type="ECO:0000256" key="4">
    <source>
        <dbReference type="SAM" id="Coils"/>
    </source>
</evidence>
<feature type="coiled-coil region" evidence="4">
    <location>
        <begin position="133"/>
        <end position="160"/>
    </location>
</feature>